<dbReference type="Proteomes" id="UP000440498">
    <property type="component" value="Unassembled WGS sequence"/>
</dbReference>
<keyword evidence="2" id="KW-1185">Reference proteome</keyword>
<name>A0A6A7N6Q0_9BURK</name>
<dbReference type="RefSeq" id="WP_152839854.1">
    <property type="nucleotide sequence ID" value="NZ_WHUG01000009.1"/>
</dbReference>
<comment type="caution">
    <text evidence="1">The sequence shown here is derived from an EMBL/GenBank/DDBJ whole genome shotgun (WGS) entry which is preliminary data.</text>
</comment>
<sequence>MAAQWCIELTARGLTVGQQRKLEDMDLFMERINWRERWFVPNAGRTQVLARLLGWQPACQYFAGPGADAGADQRHAA</sequence>
<protein>
    <submittedName>
        <fullName evidence="1">Uncharacterized protein</fullName>
    </submittedName>
</protein>
<accession>A0A6A7N6Q0</accession>
<evidence type="ECO:0000313" key="1">
    <source>
        <dbReference type="EMBL" id="MQA40552.1"/>
    </source>
</evidence>
<gene>
    <name evidence="1" type="ORF">GEV02_20575</name>
</gene>
<reference evidence="1 2" key="1">
    <citation type="submission" date="2019-10" db="EMBL/GenBank/DDBJ databases">
        <title>Two novel species isolated from a subtropical stream in China.</title>
        <authorList>
            <person name="Lu H."/>
        </authorList>
    </citation>
    <scope>NUCLEOTIDE SEQUENCE [LARGE SCALE GENOMIC DNA]</scope>
    <source>
        <strain evidence="1 2">FT29W</strain>
    </source>
</reference>
<evidence type="ECO:0000313" key="2">
    <source>
        <dbReference type="Proteomes" id="UP000440498"/>
    </source>
</evidence>
<proteinExistence type="predicted"/>
<dbReference type="AlphaFoldDB" id="A0A6A7N6Q0"/>
<organism evidence="1 2">
    <name type="scientific">Rugamonas aquatica</name>
    <dbReference type="NCBI Taxonomy" id="2743357"/>
    <lineage>
        <taxon>Bacteria</taxon>
        <taxon>Pseudomonadati</taxon>
        <taxon>Pseudomonadota</taxon>
        <taxon>Betaproteobacteria</taxon>
        <taxon>Burkholderiales</taxon>
        <taxon>Oxalobacteraceae</taxon>
        <taxon>Telluria group</taxon>
        <taxon>Rugamonas</taxon>
    </lineage>
</organism>
<dbReference type="EMBL" id="WHUG01000009">
    <property type="protein sequence ID" value="MQA40552.1"/>
    <property type="molecule type" value="Genomic_DNA"/>
</dbReference>